<dbReference type="InterPro" id="IPR029526">
    <property type="entry name" value="PGBD"/>
</dbReference>
<sequence length="553" mass="61415">MALSTAIARPFLTTHGSTGGTGSLLHKCNEEDLPKAFQAAEPWSDLIQKVSAQLYIPGNNVTVDECMIPFTGRSKDTTLVKNKPTPVGFKVWVIAQNGLFIRWLWHVKASPYTAVIVELPKKKPAAKPQQGKKGKGRPKETVALSNTAGVVIHLVNMLPKQTYHVFMDNLFSSPNLFRALREAGHRATGTARPNCGITKELKLAKGKDKAGASGFKYNEVVQIAWKDNSLVLFLSTVYSGADDQRTPKRRKKLANTGAQSKPIQETFGDAVIKVIPIPIVSASHNDEMNHVDRGDQIRSYTSYEHRFRRGPWQALLWSFLLDVALANSFILQLKTSQPRWPPYKTLESWKKFISDALFVKFGQESGARKRSRSGKEEDMNDTQSRQNHLQRDINHVNRGIFSDCLACKGFRQGQPRPFKKRKVENSFILQPITATAKHGVLGFGRALIPRLAAAQLSIRVNTLSPSWTDTNLVPCVKNLLSDINVEVQPASAVARCAAYLMADTSRNGQLIYVQHGKYAEVDSILLGKYSAINGRFPSKDDVLRLLEETAVSG</sequence>
<evidence type="ECO:0000256" key="1">
    <source>
        <dbReference type="SAM" id="MobiDB-lite"/>
    </source>
</evidence>
<protein>
    <recommendedName>
        <fullName evidence="2">PiggyBac transposable element-derived protein domain-containing protein</fullName>
    </recommendedName>
</protein>
<dbReference type="Gene3D" id="3.40.50.720">
    <property type="entry name" value="NAD(P)-binding Rossmann-like Domain"/>
    <property type="match status" value="1"/>
</dbReference>
<reference evidence="3 4" key="1">
    <citation type="submission" date="2016-12" db="EMBL/GenBank/DDBJ databases">
        <title>Draft genome sequence of Fusarium oxysporum causing rot on Narcissus.</title>
        <authorList>
            <person name="Armitage A.D."/>
            <person name="Taylor A."/>
            <person name="Clarkson J.P."/>
            <person name="Harrison R.J."/>
            <person name="Jackson A.C."/>
        </authorList>
    </citation>
    <scope>NUCLEOTIDE SEQUENCE [LARGE SCALE GENOMIC DNA]</scope>
    <source>
        <strain evidence="3 4">N139</strain>
    </source>
</reference>
<dbReference type="Proteomes" id="UP000290540">
    <property type="component" value="Unassembled WGS sequence"/>
</dbReference>
<comment type="caution">
    <text evidence="3">The sequence shown here is derived from an EMBL/GenBank/DDBJ whole genome shotgun (WGS) entry which is preliminary data.</text>
</comment>
<accession>A0A4Q2V8H7</accession>
<organism evidence="3 4">
    <name type="scientific">Fusarium oxysporum f. sp. narcissi</name>
    <dbReference type="NCBI Taxonomy" id="451672"/>
    <lineage>
        <taxon>Eukaryota</taxon>
        <taxon>Fungi</taxon>
        <taxon>Dikarya</taxon>
        <taxon>Ascomycota</taxon>
        <taxon>Pezizomycotina</taxon>
        <taxon>Sordariomycetes</taxon>
        <taxon>Hypocreomycetidae</taxon>
        <taxon>Hypocreales</taxon>
        <taxon>Nectriaceae</taxon>
        <taxon>Fusarium</taxon>
        <taxon>Fusarium oxysporum species complex</taxon>
    </lineage>
</organism>
<dbReference type="Pfam" id="PF13843">
    <property type="entry name" value="DDE_Tnp_1_7"/>
    <property type="match status" value="1"/>
</dbReference>
<proteinExistence type="predicted"/>
<dbReference type="AlphaFoldDB" id="A0A4Q2V8H7"/>
<dbReference type="EMBL" id="MQTW01000366">
    <property type="protein sequence ID" value="RYC80483.1"/>
    <property type="molecule type" value="Genomic_DNA"/>
</dbReference>
<name>A0A4Q2V8H7_FUSOX</name>
<evidence type="ECO:0000313" key="4">
    <source>
        <dbReference type="Proteomes" id="UP000290540"/>
    </source>
</evidence>
<dbReference type="PANTHER" id="PTHR46599">
    <property type="entry name" value="PIGGYBAC TRANSPOSABLE ELEMENT-DERIVED PROTEIN 4"/>
    <property type="match status" value="1"/>
</dbReference>
<dbReference type="PANTHER" id="PTHR46599:SF3">
    <property type="entry name" value="PIGGYBAC TRANSPOSABLE ELEMENT-DERIVED PROTEIN 4"/>
    <property type="match status" value="1"/>
</dbReference>
<evidence type="ECO:0000313" key="3">
    <source>
        <dbReference type="EMBL" id="RYC80483.1"/>
    </source>
</evidence>
<evidence type="ECO:0000259" key="2">
    <source>
        <dbReference type="Pfam" id="PF13843"/>
    </source>
</evidence>
<gene>
    <name evidence="3" type="ORF">BFJ63_vAg16631</name>
</gene>
<dbReference type="InterPro" id="IPR036291">
    <property type="entry name" value="NAD(P)-bd_dom_sf"/>
</dbReference>
<dbReference type="SUPFAM" id="SSF51735">
    <property type="entry name" value="NAD(P)-binding Rossmann-fold domains"/>
    <property type="match status" value="1"/>
</dbReference>
<feature type="region of interest" description="Disordered" evidence="1">
    <location>
        <begin position="366"/>
        <end position="387"/>
    </location>
</feature>
<feature type="domain" description="PiggyBac transposable element-derived protein" evidence="2">
    <location>
        <begin position="34"/>
        <end position="329"/>
    </location>
</feature>